<dbReference type="RefSeq" id="WP_187684190.1">
    <property type="nucleotide sequence ID" value="NZ_AP023396.1"/>
</dbReference>
<dbReference type="Proteomes" id="UP000516173">
    <property type="component" value="Chromosome"/>
</dbReference>
<dbReference type="KEGG" id="nwl:NWFMUON74_50440"/>
<proteinExistence type="predicted"/>
<organism evidence="1 2">
    <name type="scientific">Nocardia wallacei</name>
    <dbReference type="NCBI Taxonomy" id="480035"/>
    <lineage>
        <taxon>Bacteria</taxon>
        <taxon>Bacillati</taxon>
        <taxon>Actinomycetota</taxon>
        <taxon>Actinomycetes</taxon>
        <taxon>Mycobacteriales</taxon>
        <taxon>Nocardiaceae</taxon>
        <taxon>Nocardia</taxon>
    </lineage>
</organism>
<protein>
    <recommendedName>
        <fullName evidence="3">WXG100 family type VII secretion target</fullName>
    </recommendedName>
</protein>
<dbReference type="GeneID" id="80349484"/>
<evidence type="ECO:0008006" key="3">
    <source>
        <dbReference type="Google" id="ProtNLM"/>
    </source>
</evidence>
<evidence type="ECO:0000313" key="1">
    <source>
        <dbReference type="EMBL" id="BCK57272.1"/>
    </source>
</evidence>
<evidence type="ECO:0000313" key="2">
    <source>
        <dbReference type="Proteomes" id="UP000516173"/>
    </source>
</evidence>
<name>A0A7G1KPT7_9NOCA</name>
<dbReference type="InterPro" id="IPR036689">
    <property type="entry name" value="ESAT-6-like_sf"/>
</dbReference>
<dbReference type="SUPFAM" id="SSF140453">
    <property type="entry name" value="EsxAB dimer-like"/>
    <property type="match status" value="1"/>
</dbReference>
<accession>A0A7G1KPT7</accession>
<keyword evidence="2" id="KW-1185">Reference proteome</keyword>
<reference evidence="1 2" key="1">
    <citation type="submission" date="2020-08" db="EMBL/GenBank/DDBJ databases">
        <title>Genome Sequencing of Nocardia wallacei strain FMUON74 and assembly.</title>
        <authorList>
            <person name="Toyokawa M."/>
            <person name="Uesaka K."/>
        </authorList>
    </citation>
    <scope>NUCLEOTIDE SEQUENCE [LARGE SCALE GENOMIC DNA]</scope>
    <source>
        <strain evidence="1 2">FMUON74</strain>
    </source>
</reference>
<dbReference type="Gene3D" id="1.10.287.1060">
    <property type="entry name" value="ESAT-6-like"/>
    <property type="match status" value="1"/>
</dbReference>
<dbReference type="AlphaFoldDB" id="A0A7G1KPT7"/>
<sequence length="104" mass="10933">MTKPIHVDYGAAEIATGTIGQLVAAMMENTERLRGLQKGLEAVLKGAMGDGYSTTMTSFNTDLANYDGAVKQLNSTVSANVNSGGHINQVDIQEGNRFAALGRS</sequence>
<gene>
    <name evidence="1" type="ORF">NWFMUON74_50440</name>
</gene>
<dbReference type="EMBL" id="AP023396">
    <property type="protein sequence ID" value="BCK57272.1"/>
    <property type="molecule type" value="Genomic_DNA"/>
</dbReference>